<comment type="caution">
    <text evidence="1">The sequence shown here is derived from an EMBL/GenBank/DDBJ whole genome shotgun (WGS) entry which is preliminary data.</text>
</comment>
<evidence type="ECO:0000313" key="2">
    <source>
        <dbReference type="Proteomes" id="UP001144978"/>
    </source>
</evidence>
<reference evidence="1" key="1">
    <citation type="submission" date="2022-08" db="EMBL/GenBank/DDBJ databases">
        <title>Genome Sequence of Pycnoporus sanguineus.</title>
        <authorList>
            <person name="Buettner E."/>
        </authorList>
    </citation>
    <scope>NUCLEOTIDE SEQUENCE</scope>
    <source>
        <strain evidence="1">CG-C14</strain>
    </source>
</reference>
<dbReference type="Proteomes" id="UP001144978">
    <property type="component" value="Unassembled WGS sequence"/>
</dbReference>
<keyword evidence="2" id="KW-1185">Reference proteome</keyword>
<name>A0ACC1P1D9_9APHY</name>
<sequence>MMAAVDARAWAGEVRMYRAKSRLGRNAAGWTGMQLDAPGRTRRGHTLHALRASTACSVCYHDHRFTARTHYYITSTAVAKISRRPFSSLDTHTLSEQTRDTQRVSRPRPAVARQWTFGGIAIVAASVRHHRASPGRTQCPPVAARSVFCADRGTALAPCAALCSCSSAQMSVKCTRSLSSDHSNCILGSSAQMHTRHGWPLTAGRPLVDVFRADQGAVLGPRPALCSRASAQTSLKHTWSL</sequence>
<accession>A0ACC1P1D9</accession>
<protein>
    <submittedName>
        <fullName evidence="1">Uncharacterized protein</fullName>
    </submittedName>
</protein>
<dbReference type="EMBL" id="JANSHE010003560">
    <property type="protein sequence ID" value="KAJ2985558.1"/>
    <property type="molecule type" value="Genomic_DNA"/>
</dbReference>
<proteinExistence type="predicted"/>
<organism evidence="1 2">
    <name type="scientific">Trametes sanguinea</name>
    <dbReference type="NCBI Taxonomy" id="158606"/>
    <lineage>
        <taxon>Eukaryota</taxon>
        <taxon>Fungi</taxon>
        <taxon>Dikarya</taxon>
        <taxon>Basidiomycota</taxon>
        <taxon>Agaricomycotina</taxon>
        <taxon>Agaricomycetes</taxon>
        <taxon>Polyporales</taxon>
        <taxon>Polyporaceae</taxon>
        <taxon>Trametes</taxon>
    </lineage>
</organism>
<gene>
    <name evidence="1" type="ORF">NUW54_g10114</name>
</gene>
<evidence type="ECO:0000313" key="1">
    <source>
        <dbReference type="EMBL" id="KAJ2985558.1"/>
    </source>
</evidence>